<name>U4QA88_LACHE</name>
<evidence type="ECO:0000313" key="1">
    <source>
        <dbReference type="EMBL" id="CDI41357.1"/>
    </source>
</evidence>
<dbReference type="Proteomes" id="UP000017243">
    <property type="component" value="Unassembled WGS sequence"/>
</dbReference>
<sequence>MVFCLLLGLLLGLLHKNPESGISDGGNL</sequence>
<protein>
    <submittedName>
        <fullName evidence="1">Uncharacterized protein</fullName>
    </submittedName>
</protein>
<reference evidence="1 2" key="1">
    <citation type="submission" date="2013-09" db="EMBL/GenBank/DDBJ databases">
        <title>Draft Genome Sequence of five Lactobacillus helveticus strains CIRM-BIA 101T, 103, 104, 951 and 953 isolated from milk product.</title>
        <authorList>
            <person name="Valence F."/>
            <person name="Chuat V."/>
            <person name="Ma L."/>
            <person name="Creno S."/>
            <person name="Falentin H."/>
            <person name="Lortal S."/>
            <person name="Bizet C."/>
            <person name="Clermont D."/>
            <person name="Loux V."/>
            <person name="Bouchier C."/>
            <person name="Cousin S."/>
        </authorList>
    </citation>
    <scope>NUCLEOTIDE SEQUENCE [LARGE SCALE GENOMIC DNA]</scope>
    <source>
        <strain evidence="1 2">CIRM-BIA 953</strain>
    </source>
</reference>
<proteinExistence type="predicted"/>
<dbReference type="EMBL" id="CBUH010000008">
    <property type="protein sequence ID" value="CDI41357.1"/>
    <property type="molecule type" value="Genomic_DNA"/>
</dbReference>
<gene>
    <name evidence="1" type="ORF">LHCIRMBIA953_00571</name>
</gene>
<evidence type="ECO:0000313" key="2">
    <source>
        <dbReference type="Proteomes" id="UP000017243"/>
    </source>
</evidence>
<organism evidence="1 2">
    <name type="scientific">Lactobacillus helveticus CIRM-BIA 953</name>
    <dbReference type="NCBI Taxonomy" id="1226335"/>
    <lineage>
        <taxon>Bacteria</taxon>
        <taxon>Bacillati</taxon>
        <taxon>Bacillota</taxon>
        <taxon>Bacilli</taxon>
        <taxon>Lactobacillales</taxon>
        <taxon>Lactobacillaceae</taxon>
        <taxon>Lactobacillus</taxon>
    </lineage>
</organism>
<accession>U4QA88</accession>
<comment type="caution">
    <text evidence="1">The sequence shown here is derived from an EMBL/GenBank/DDBJ whole genome shotgun (WGS) entry which is preliminary data.</text>
</comment>
<dbReference type="AlphaFoldDB" id="U4QA88"/>